<dbReference type="GeneTree" id="ENSGT00940000171106"/>
<evidence type="ECO:0008006" key="4">
    <source>
        <dbReference type="Google" id="ProtNLM"/>
    </source>
</evidence>
<dbReference type="Ensembl" id="ENSLCAT00010022921.1">
    <property type="protein sequence ID" value="ENSLCAP00010022432.1"/>
    <property type="gene ID" value="ENSLCAG00010010539.1"/>
</dbReference>
<reference evidence="2" key="2">
    <citation type="submission" date="2025-08" db="UniProtKB">
        <authorList>
            <consortium name="Ensembl"/>
        </authorList>
    </citation>
    <scope>IDENTIFICATION</scope>
</reference>
<proteinExistence type="predicted"/>
<feature type="region of interest" description="Disordered" evidence="1">
    <location>
        <begin position="42"/>
        <end position="62"/>
    </location>
</feature>
<evidence type="ECO:0000256" key="1">
    <source>
        <dbReference type="SAM" id="MobiDB-lite"/>
    </source>
</evidence>
<evidence type="ECO:0000313" key="2">
    <source>
        <dbReference type="Ensembl" id="ENSLCAP00010022432.1"/>
    </source>
</evidence>
<feature type="compositionally biased region" description="Basic and acidic residues" evidence="1">
    <location>
        <begin position="42"/>
        <end position="52"/>
    </location>
</feature>
<reference evidence="3" key="1">
    <citation type="submission" date="2015-09" db="EMBL/GenBank/DDBJ databases">
        <authorList>
            <person name="Sai Rama Sridatta P."/>
        </authorList>
    </citation>
    <scope>NUCLEOTIDE SEQUENCE [LARGE SCALE GENOMIC DNA]</scope>
</reference>
<name>A0A4W6DC73_LATCA</name>
<dbReference type="InParanoid" id="A0A4W6DC73"/>
<reference evidence="2" key="3">
    <citation type="submission" date="2025-09" db="UniProtKB">
        <authorList>
            <consortium name="Ensembl"/>
        </authorList>
    </citation>
    <scope>IDENTIFICATION</scope>
</reference>
<accession>A0A4W6DC73</accession>
<keyword evidence="3" id="KW-1185">Reference proteome</keyword>
<dbReference type="STRING" id="8187.ENSLCAP00010022432"/>
<evidence type="ECO:0000313" key="3">
    <source>
        <dbReference type="Proteomes" id="UP000314980"/>
    </source>
</evidence>
<dbReference type="InterPro" id="IPR011993">
    <property type="entry name" value="PH-like_dom_sf"/>
</dbReference>
<dbReference type="SUPFAM" id="SSF50729">
    <property type="entry name" value="PH domain-like"/>
    <property type="match status" value="1"/>
</dbReference>
<dbReference type="Proteomes" id="UP000314980">
    <property type="component" value="Unassembled WGS sequence"/>
</dbReference>
<protein>
    <recommendedName>
        <fullName evidence="4">PID domain-containing protein</fullName>
    </recommendedName>
</protein>
<sequence>MSDTSEDDNEISFRVKFLGRVEVVRPDGLQILDEAAQSLKTADKYSPRKGSQEEQSSSLPVSEWDRHFGKQNQVFVVYMPTLHCFLLCRPVILTQSLWLCGQTPCSRHVPLLSVPEQEVFSCAGVTYWGRLPNIEKGGEHQGRTGPDCGGAQT</sequence>
<dbReference type="AlphaFoldDB" id="A0A4W6DC73"/>
<organism evidence="2 3">
    <name type="scientific">Lates calcarifer</name>
    <name type="common">Barramundi</name>
    <name type="synonym">Holocentrus calcarifer</name>
    <dbReference type="NCBI Taxonomy" id="8187"/>
    <lineage>
        <taxon>Eukaryota</taxon>
        <taxon>Metazoa</taxon>
        <taxon>Chordata</taxon>
        <taxon>Craniata</taxon>
        <taxon>Vertebrata</taxon>
        <taxon>Euteleostomi</taxon>
        <taxon>Actinopterygii</taxon>
        <taxon>Neopterygii</taxon>
        <taxon>Teleostei</taxon>
        <taxon>Neoteleostei</taxon>
        <taxon>Acanthomorphata</taxon>
        <taxon>Carangaria</taxon>
        <taxon>Carangaria incertae sedis</taxon>
        <taxon>Centropomidae</taxon>
        <taxon>Lates</taxon>
    </lineage>
</organism>
<dbReference type="Gene3D" id="2.30.29.30">
    <property type="entry name" value="Pleckstrin-homology domain (PH domain)/Phosphotyrosine-binding domain (PTB)"/>
    <property type="match status" value="1"/>
</dbReference>